<evidence type="ECO:0000256" key="1">
    <source>
        <dbReference type="SAM" id="MobiDB-lite"/>
    </source>
</evidence>
<feature type="transmembrane region" description="Helical" evidence="2">
    <location>
        <begin position="435"/>
        <end position="457"/>
    </location>
</feature>
<dbReference type="OrthoDB" id="6407410at2759"/>
<gene>
    <name evidence="3" type="ORF">EMPG_15755</name>
</gene>
<feature type="transmembrane region" description="Helical" evidence="2">
    <location>
        <begin position="252"/>
        <end position="275"/>
    </location>
</feature>
<dbReference type="Pfam" id="PF11204">
    <property type="entry name" value="DUF2985"/>
    <property type="match status" value="1"/>
</dbReference>
<keyword evidence="2" id="KW-1133">Transmembrane helix</keyword>
<reference evidence="4" key="1">
    <citation type="journal article" date="2015" name="PLoS Genet.">
        <title>The dynamic genome and transcriptome of the human fungal pathogen Blastomyces and close relative Emmonsia.</title>
        <authorList>
            <person name="Munoz J.F."/>
            <person name="Gauthier G.M."/>
            <person name="Desjardins C.A."/>
            <person name="Gallo J.E."/>
            <person name="Holder J."/>
            <person name="Sullivan T.D."/>
            <person name="Marty A.J."/>
            <person name="Carmen J.C."/>
            <person name="Chen Z."/>
            <person name="Ding L."/>
            <person name="Gujja S."/>
            <person name="Magrini V."/>
            <person name="Misas E."/>
            <person name="Mitreva M."/>
            <person name="Priest M."/>
            <person name="Saif S."/>
            <person name="Whiston E.A."/>
            <person name="Young S."/>
            <person name="Zeng Q."/>
            <person name="Goldman W.E."/>
            <person name="Mardis E.R."/>
            <person name="Taylor J.W."/>
            <person name="McEwen J.G."/>
            <person name="Clay O.K."/>
            <person name="Klein B.S."/>
            <person name="Cuomo C.A."/>
        </authorList>
    </citation>
    <scope>NUCLEOTIDE SEQUENCE [LARGE SCALE GENOMIC DNA]</scope>
    <source>
        <strain evidence="4">UAMH 139</strain>
    </source>
</reference>
<keyword evidence="2" id="KW-0472">Membrane</keyword>
<feature type="compositionally biased region" description="Low complexity" evidence="1">
    <location>
        <begin position="28"/>
        <end position="41"/>
    </location>
</feature>
<feature type="compositionally biased region" description="Low complexity" evidence="1">
    <location>
        <begin position="378"/>
        <end position="387"/>
    </location>
</feature>
<feature type="compositionally biased region" description="Basic and acidic residues" evidence="1">
    <location>
        <begin position="144"/>
        <end position="156"/>
    </location>
</feature>
<dbReference type="STRING" id="2060906.A0A0H1BBL1"/>
<name>A0A0H1BBL1_9EURO</name>
<organism evidence="3 4">
    <name type="scientific">Blastomyces silverae</name>
    <dbReference type="NCBI Taxonomy" id="2060906"/>
    <lineage>
        <taxon>Eukaryota</taxon>
        <taxon>Fungi</taxon>
        <taxon>Dikarya</taxon>
        <taxon>Ascomycota</taxon>
        <taxon>Pezizomycotina</taxon>
        <taxon>Eurotiomycetes</taxon>
        <taxon>Eurotiomycetidae</taxon>
        <taxon>Onygenales</taxon>
        <taxon>Ajellomycetaceae</taxon>
        <taxon>Blastomyces</taxon>
    </lineage>
</organism>
<evidence type="ECO:0000313" key="4">
    <source>
        <dbReference type="Proteomes" id="UP000053573"/>
    </source>
</evidence>
<feature type="region of interest" description="Disordered" evidence="1">
    <location>
        <begin position="1"/>
        <end position="58"/>
    </location>
</feature>
<feature type="transmembrane region" description="Helical" evidence="2">
    <location>
        <begin position="303"/>
        <end position="320"/>
    </location>
</feature>
<feature type="compositionally biased region" description="Basic and acidic residues" evidence="1">
    <location>
        <begin position="525"/>
        <end position="538"/>
    </location>
</feature>
<feature type="compositionally biased region" description="Acidic residues" evidence="1">
    <location>
        <begin position="499"/>
        <end position="518"/>
    </location>
</feature>
<feature type="compositionally biased region" description="Polar residues" evidence="1">
    <location>
        <begin position="158"/>
        <end position="171"/>
    </location>
</feature>
<dbReference type="PANTHER" id="PTHR35872:SF1">
    <property type="entry name" value="ALPHA-L-RHAMNOSIDASE C"/>
    <property type="match status" value="1"/>
</dbReference>
<sequence>MEPFPSVEDENGRSPDSAPIAAQPSIATPTTNTDPSTPTQPNRTSNPPDASSSTTARRLRSASLKFLESNPPSGMWMATGDIASRAPTLNEIRTGCFSADGWTEEGQLERRGSTAHEIQLRKLSRAKTFGARVAASTQLNALQEQEHGAELQRRTTDPLWNSRSNDNTTAETETKQRDEDVSAPSSRHPRMVFGKNAVNAKSAQAAETPLATPIPDETGTYPNGYRFPPKHTWTQATIIGLKAFGRFVITPFGFLVTLYGLNIVAWGAMIFFLLLNVAPAMCNPSCTAPESARQIWIEIDSQILNALFCVTGFGLIPWRFRDFYYLLQWRVMNNHDALRKLAGVHRGWFRLAGSEKLPGHLGPPPVTSTSLPSPPSSPTKNKNKNNNYNMAYPYTEEELTQLLQNPSLPLPRTSIPPAPLTGARAPPTKPFLMDLLVWMYVINTALQAGLAGIMWGLNRFTRPSWAVGFLIAAGCVTGMVAGGVTFWEGRRVKMVEGVPVEEEEDDEGEGEEGDDEEDRGGAGARAEEGLGLRLERTRTRTRTKSWRRAQWYRRL</sequence>
<accession>A0A0H1BBL1</accession>
<evidence type="ECO:0000256" key="2">
    <source>
        <dbReference type="SAM" id="Phobius"/>
    </source>
</evidence>
<dbReference type="EMBL" id="LDEV01002514">
    <property type="protein sequence ID" value="KLJ08809.1"/>
    <property type="molecule type" value="Genomic_DNA"/>
</dbReference>
<feature type="transmembrane region" description="Helical" evidence="2">
    <location>
        <begin position="463"/>
        <end position="487"/>
    </location>
</feature>
<feature type="compositionally biased region" description="Pro residues" evidence="1">
    <location>
        <begin position="361"/>
        <end position="377"/>
    </location>
</feature>
<dbReference type="InterPro" id="IPR021369">
    <property type="entry name" value="DUF2985"/>
</dbReference>
<keyword evidence="4" id="KW-1185">Reference proteome</keyword>
<feature type="compositionally biased region" description="Basic residues" evidence="1">
    <location>
        <begin position="539"/>
        <end position="555"/>
    </location>
</feature>
<keyword evidence="2" id="KW-0812">Transmembrane</keyword>
<dbReference type="Proteomes" id="UP000053573">
    <property type="component" value="Unassembled WGS sequence"/>
</dbReference>
<feature type="region of interest" description="Disordered" evidence="1">
    <location>
        <begin position="497"/>
        <end position="555"/>
    </location>
</feature>
<dbReference type="AlphaFoldDB" id="A0A0H1BBL1"/>
<feature type="region of interest" description="Disordered" evidence="1">
    <location>
        <begin position="141"/>
        <end position="189"/>
    </location>
</feature>
<comment type="caution">
    <text evidence="3">The sequence shown here is derived from an EMBL/GenBank/DDBJ whole genome shotgun (WGS) entry which is preliminary data.</text>
</comment>
<dbReference type="PANTHER" id="PTHR35872">
    <property type="entry name" value="INTEGRAL MEMBRANE PROTEIN (AFU_ORTHOLOGUE AFUA_5G07110)"/>
    <property type="match status" value="1"/>
</dbReference>
<feature type="region of interest" description="Disordered" evidence="1">
    <location>
        <begin position="359"/>
        <end position="387"/>
    </location>
</feature>
<evidence type="ECO:0000313" key="3">
    <source>
        <dbReference type="EMBL" id="KLJ08809.1"/>
    </source>
</evidence>
<protein>
    <submittedName>
        <fullName evidence="3">Uncharacterized protein</fullName>
    </submittedName>
</protein>
<proteinExistence type="predicted"/>